<dbReference type="AlphaFoldDB" id="A0AAD5TPS5"/>
<gene>
    <name evidence="8" type="primary">RPAP3</name>
    <name evidence="8" type="ORF">HDU87_008099</name>
</gene>
<dbReference type="SMART" id="SM00028">
    <property type="entry name" value="TPR"/>
    <property type="match status" value="3"/>
</dbReference>
<evidence type="ECO:0000256" key="3">
    <source>
        <dbReference type="ARBA" id="ARBA00038275"/>
    </source>
</evidence>
<dbReference type="EMBL" id="JADGJQ010000008">
    <property type="protein sequence ID" value="KAJ3182760.1"/>
    <property type="molecule type" value="Genomic_DNA"/>
</dbReference>
<evidence type="ECO:0000313" key="9">
    <source>
        <dbReference type="Proteomes" id="UP001212152"/>
    </source>
</evidence>
<dbReference type="PROSITE" id="PS50005">
    <property type="entry name" value="TPR"/>
    <property type="match status" value="2"/>
</dbReference>
<dbReference type="Proteomes" id="UP001212152">
    <property type="component" value="Unassembled WGS sequence"/>
</dbReference>
<keyword evidence="9" id="KW-1185">Reference proteome</keyword>
<dbReference type="Pfam" id="PF13181">
    <property type="entry name" value="TPR_8"/>
    <property type="match status" value="1"/>
</dbReference>
<keyword evidence="2 5" id="KW-0802">TPR repeat</keyword>
<evidence type="ECO:0000256" key="6">
    <source>
        <dbReference type="SAM" id="MobiDB-lite"/>
    </source>
</evidence>
<dbReference type="InterPro" id="IPR013105">
    <property type="entry name" value="TPR_2"/>
</dbReference>
<dbReference type="Pfam" id="PF13877">
    <property type="entry name" value="RPAP3_C"/>
    <property type="match status" value="1"/>
</dbReference>
<dbReference type="SUPFAM" id="SSF48452">
    <property type="entry name" value="TPR-like"/>
    <property type="match status" value="1"/>
</dbReference>
<keyword evidence="1" id="KW-0677">Repeat</keyword>
<feature type="domain" description="RNA-polymerase II-associated protein 3-like C-terminal" evidence="7">
    <location>
        <begin position="318"/>
        <end position="408"/>
    </location>
</feature>
<proteinExistence type="inferred from homology"/>
<evidence type="ECO:0000259" key="7">
    <source>
        <dbReference type="Pfam" id="PF13877"/>
    </source>
</evidence>
<accession>A0AAD5TPS5</accession>
<dbReference type="PANTHER" id="PTHR46423">
    <property type="entry name" value="RNA POLYMERASE II-ASSOCIATED PROTEIN 3"/>
    <property type="match status" value="1"/>
</dbReference>
<dbReference type="PANTHER" id="PTHR46423:SF1">
    <property type="entry name" value="RNA POLYMERASE II-ASSOCIATED PROTEIN 3"/>
    <property type="match status" value="1"/>
</dbReference>
<name>A0AAD5TPS5_9FUNG</name>
<comment type="similarity">
    <text evidence="3">Belongs to the RPAP3 family.</text>
</comment>
<organism evidence="8 9">
    <name type="scientific">Geranomyces variabilis</name>
    <dbReference type="NCBI Taxonomy" id="109894"/>
    <lineage>
        <taxon>Eukaryota</taxon>
        <taxon>Fungi</taxon>
        <taxon>Fungi incertae sedis</taxon>
        <taxon>Chytridiomycota</taxon>
        <taxon>Chytridiomycota incertae sedis</taxon>
        <taxon>Chytridiomycetes</taxon>
        <taxon>Spizellomycetales</taxon>
        <taxon>Powellomycetaceae</taxon>
        <taxon>Geranomyces</taxon>
    </lineage>
</organism>
<evidence type="ECO:0000256" key="1">
    <source>
        <dbReference type="ARBA" id="ARBA00022737"/>
    </source>
</evidence>
<feature type="region of interest" description="Disordered" evidence="6">
    <location>
        <begin position="30"/>
        <end position="69"/>
    </location>
</feature>
<reference evidence="8" key="1">
    <citation type="submission" date="2020-05" db="EMBL/GenBank/DDBJ databases">
        <title>Phylogenomic resolution of chytrid fungi.</title>
        <authorList>
            <person name="Stajich J.E."/>
            <person name="Amses K."/>
            <person name="Simmons R."/>
            <person name="Seto K."/>
            <person name="Myers J."/>
            <person name="Bonds A."/>
            <person name="Quandt C.A."/>
            <person name="Barry K."/>
            <person name="Liu P."/>
            <person name="Grigoriev I."/>
            <person name="Longcore J.E."/>
            <person name="James T.Y."/>
        </authorList>
    </citation>
    <scope>NUCLEOTIDE SEQUENCE</scope>
    <source>
        <strain evidence="8">JEL0379</strain>
    </source>
</reference>
<protein>
    <recommendedName>
        <fullName evidence="4">RNA polymerase II-associated protein 3</fullName>
    </recommendedName>
</protein>
<sequence>MSAAAINIRKNAEDYKNYLSDLQSWESEIKAKDQAAKTAKPAQTPPVRQAASTAAPPLKQKPGAAGMVGVRTGTSIPITTREDSQPPAQDTDRALIEKEKGNAWFKKGDYERAVSCYTRSMQLDPSNAVLPVNRAMAYLKINKYEEAEADSTQGLKIDAKNVKALWRRGICRRELGKFAESKADFEKALVLEPTNKAVKDDLQKLVEKRARDAEALARPIRRRLEIEEVCDEDAKPIFMDVDSTRSISPLLTPAASRITSFAPKPAATPPQTATVPEVAAKVSPVKRAAPASPARTASPAPRRVITPISPANRTYTVPGTMYEFERDWKSVKRDPAVVYSYLKAIDPANYLKIFKNSLESDYLSTILAVLSTQARNHNDVSFARECMLALSRLPRFAMTAMFLSKTEKQTVRDLVAWMKAEAGAAAELDALLKAYDAQ</sequence>
<dbReference type="GO" id="GO:0101031">
    <property type="term" value="C:protein folding chaperone complex"/>
    <property type="evidence" value="ECO:0007669"/>
    <property type="project" value="TreeGrafter"/>
</dbReference>
<dbReference type="InterPro" id="IPR011990">
    <property type="entry name" value="TPR-like_helical_dom_sf"/>
</dbReference>
<dbReference type="Gene3D" id="1.25.40.10">
    <property type="entry name" value="Tetratricopeptide repeat domain"/>
    <property type="match status" value="1"/>
</dbReference>
<comment type="caution">
    <text evidence="8">The sequence shown here is derived from an EMBL/GenBank/DDBJ whole genome shotgun (WGS) entry which is preliminary data.</text>
</comment>
<evidence type="ECO:0000256" key="2">
    <source>
        <dbReference type="ARBA" id="ARBA00022803"/>
    </source>
</evidence>
<dbReference type="InterPro" id="IPR051966">
    <property type="entry name" value="RPAP3"/>
</dbReference>
<feature type="repeat" description="TPR" evidence="5">
    <location>
        <begin position="94"/>
        <end position="127"/>
    </location>
</feature>
<dbReference type="InterPro" id="IPR025986">
    <property type="entry name" value="RPAP3-like_C"/>
</dbReference>
<feature type="compositionally biased region" description="Low complexity" evidence="6">
    <location>
        <begin position="36"/>
        <end position="46"/>
    </location>
</feature>
<evidence type="ECO:0000256" key="4">
    <source>
        <dbReference type="ARBA" id="ARBA00040133"/>
    </source>
</evidence>
<dbReference type="InterPro" id="IPR019734">
    <property type="entry name" value="TPR_rpt"/>
</dbReference>
<dbReference type="Pfam" id="PF07719">
    <property type="entry name" value="TPR_2"/>
    <property type="match status" value="2"/>
</dbReference>
<evidence type="ECO:0000256" key="5">
    <source>
        <dbReference type="PROSITE-ProRule" id="PRU00339"/>
    </source>
</evidence>
<feature type="repeat" description="TPR" evidence="5">
    <location>
        <begin position="162"/>
        <end position="195"/>
    </location>
</feature>
<evidence type="ECO:0000313" key="8">
    <source>
        <dbReference type="EMBL" id="KAJ3182760.1"/>
    </source>
</evidence>